<feature type="signal peptide" evidence="5">
    <location>
        <begin position="1"/>
        <end position="20"/>
    </location>
</feature>
<keyword evidence="11" id="KW-1185">Reference proteome</keyword>
<dbReference type="EMBL" id="OLKH01000130">
    <property type="protein sequence ID" value="SPE78367.1"/>
    <property type="molecule type" value="Genomic_DNA"/>
</dbReference>
<evidence type="ECO:0000256" key="1">
    <source>
        <dbReference type="ARBA" id="ARBA00006429"/>
    </source>
</evidence>
<protein>
    <submittedName>
        <fullName evidence="9">Chitinase A1</fullName>
        <ecNumber evidence="9">3.2.1.14</ecNumber>
    </submittedName>
    <submittedName>
        <fullName evidence="8">T9SS C-terminal target domain-containing protein</fullName>
    </submittedName>
</protein>
<dbReference type="SUPFAM" id="SSF54060">
    <property type="entry name" value="His-Me finger endonucleases"/>
    <property type="match status" value="1"/>
</dbReference>
<dbReference type="InterPro" id="IPR044925">
    <property type="entry name" value="His-Me_finger_sf"/>
</dbReference>
<feature type="domain" description="LTD" evidence="7">
    <location>
        <begin position="544"/>
        <end position="688"/>
    </location>
</feature>
<keyword evidence="9" id="KW-0326">Glycosidase</keyword>
<dbReference type="Gene3D" id="2.60.40.10">
    <property type="entry name" value="Immunoglobulins"/>
    <property type="match status" value="3"/>
</dbReference>
<evidence type="ECO:0000256" key="5">
    <source>
        <dbReference type="SAM" id="SignalP"/>
    </source>
</evidence>
<dbReference type="PANTHER" id="PTHR33607:SF2">
    <property type="entry name" value="ENDONUCLEASE-1"/>
    <property type="match status" value="1"/>
</dbReference>
<feature type="chain" id="PRO_5036046429" evidence="5">
    <location>
        <begin position="21"/>
        <end position="795"/>
    </location>
</feature>
<dbReference type="OrthoDB" id="5485925at2"/>
<dbReference type="SUPFAM" id="SSF49265">
    <property type="entry name" value="Fibronectin type III"/>
    <property type="match status" value="2"/>
</dbReference>
<dbReference type="PANTHER" id="PTHR33607">
    <property type="entry name" value="ENDONUCLEASE-1"/>
    <property type="match status" value="1"/>
</dbReference>
<dbReference type="RefSeq" id="WP_105196857.1">
    <property type="nucleotide sequence ID" value="NZ_RQSM01000003.1"/>
</dbReference>
<evidence type="ECO:0000256" key="3">
    <source>
        <dbReference type="ARBA" id="ARBA00022729"/>
    </source>
</evidence>
<dbReference type="InterPro" id="IPR007346">
    <property type="entry name" value="Endonuclease-I"/>
</dbReference>
<dbReference type="Proteomes" id="UP000288951">
    <property type="component" value="Unassembled WGS sequence"/>
</dbReference>
<dbReference type="SMART" id="SM00060">
    <property type="entry name" value="FN3"/>
    <property type="match status" value="3"/>
</dbReference>
<dbReference type="PROSITE" id="PS51841">
    <property type="entry name" value="LTD"/>
    <property type="match status" value="1"/>
</dbReference>
<dbReference type="Pfam" id="PF00041">
    <property type="entry name" value="fn3"/>
    <property type="match status" value="3"/>
</dbReference>
<comment type="similarity">
    <text evidence="1">Belongs to the EndA/NucM nuclease family.</text>
</comment>
<sequence length="795" mass="84851">MKSKTTLFALFCALVGHAQAPSGYYSSATGSGYTLKTQLYNIIKGHTDNGYSGLWTTYQTSDRDKEYENDNSIIDVYSENPTGTDPYVYQYGTNQCGTYSVEGGCYNREHMIPQSVFNNAAPMVSDAHFIPPTDGKVNGMRSNYPHGMVAVASWTSRNGGKLGSSAVSGYTGTVFEPINEFKGDIARMYFYFATRYENTVANYTSYEMFNGTSNQVFGKPFLDMLLKWHAQDPVSPREIARNNAIYARQGNRNPFIDNPNYVNLIWGGSIADTTAPSIPSNLISSGISTTSCTLSWTASTDNVGVTSYNIYLNGALKITVAGTSANITGLTASTTYSFTVKAKDAAGNTSDSSNALNVTTTAGTDIIAPTVPNNLTVSNVTTTGCVLSWAASTDNVGVIGYDIYQGTLLKTSVIGTTATITGLSASTNYSFTVRAKDAAGNTSDSSNALNVTTTAGTDIIAPTVPNNLTVSNITTTGCVLSWAASTDNVGVIGYDIYQGTLLKTSVIGTTATITGLSASTNYSFTVRAKDAAGNTSGSSNVLNVTTTASTTAITNLYFSEYLEGTSNNKALEITNRTGSPVSLSSYAIKKQTNGSGSWSTGLTLSGTLDNNGKFVIVNSLISSTCYSTALANLSTSAGEMAYNGNDAIGLFKNGVLVDIIGKFNGGTADFSIDETMRRKATAIVPSTTFNKTNDWDIYSVDNCSGLGNRVVKSNENKKDIHLNLFPNPTKGNFQITFEDLAQKYTVEIYTTLGQKIYEITEVTSESIFINDLPKGIYLVKINQNENSTTKRVVVE</sequence>
<keyword evidence="3 5" id="KW-0732">Signal</keyword>
<evidence type="ECO:0000313" key="11">
    <source>
        <dbReference type="Proteomes" id="UP000288951"/>
    </source>
</evidence>
<evidence type="ECO:0000256" key="2">
    <source>
        <dbReference type="ARBA" id="ARBA00022722"/>
    </source>
</evidence>
<dbReference type="InterPro" id="IPR013783">
    <property type="entry name" value="Ig-like_fold"/>
</dbReference>
<feature type="domain" description="Fibronectin type-III" evidence="6">
    <location>
        <begin position="278"/>
        <end position="363"/>
    </location>
</feature>
<dbReference type="Proteomes" id="UP000238180">
    <property type="component" value="Unassembled WGS sequence"/>
</dbReference>
<proteinExistence type="inferred from homology"/>
<evidence type="ECO:0000259" key="7">
    <source>
        <dbReference type="PROSITE" id="PS51841"/>
    </source>
</evidence>
<accession>A0A2N9PDI2</accession>
<dbReference type="InterPro" id="IPR003961">
    <property type="entry name" value="FN3_dom"/>
</dbReference>
<dbReference type="EC" id="3.2.1.14" evidence="9"/>
<dbReference type="GO" id="GO:0008843">
    <property type="term" value="F:endochitinase activity"/>
    <property type="evidence" value="ECO:0007669"/>
    <property type="project" value="UniProtKB-EC"/>
</dbReference>
<dbReference type="Pfam" id="PF00932">
    <property type="entry name" value="LTD"/>
    <property type="match status" value="1"/>
</dbReference>
<feature type="domain" description="Fibronectin type-III" evidence="6">
    <location>
        <begin position="371"/>
        <end position="456"/>
    </location>
</feature>
<dbReference type="InterPro" id="IPR036116">
    <property type="entry name" value="FN3_sf"/>
</dbReference>
<dbReference type="NCBIfam" id="TIGR04183">
    <property type="entry name" value="Por_Secre_tail"/>
    <property type="match status" value="1"/>
</dbReference>
<name>A0A2N9PDI2_9FLAO</name>
<dbReference type="PROSITE" id="PS50853">
    <property type="entry name" value="FN3"/>
    <property type="match status" value="3"/>
</dbReference>
<evidence type="ECO:0000313" key="10">
    <source>
        <dbReference type="Proteomes" id="UP000238180"/>
    </source>
</evidence>
<evidence type="ECO:0000313" key="8">
    <source>
        <dbReference type="EMBL" id="RVU90048.1"/>
    </source>
</evidence>
<dbReference type="CDD" id="cd00063">
    <property type="entry name" value="FN3"/>
    <property type="match status" value="3"/>
</dbReference>
<dbReference type="InterPro" id="IPR026444">
    <property type="entry name" value="Secre_tail"/>
</dbReference>
<reference evidence="8" key="2">
    <citation type="submission" date="2018-12" db="EMBL/GenBank/DDBJ databases">
        <title>Draft genome sequence of Flaovobacterium columnare ARS1 isolated from channel catfish in Alabama.</title>
        <authorList>
            <person name="Cai W."/>
            <person name="Arias C."/>
        </authorList>
    </citation>
    <scope>NUCLEOTIDE SEQUENCE [LARGE SCALE GENOMIC DNA]</scope>
    <source>
        <strain evidence="8">ARS1</strain>
    </source>
</reference>
<dbReference type="InterPro" id="IPR001322">
    <property type="entry name" value="Lamin_tail_dom"/>
</dbReference>
<gene>
    <name evidence="9" type="primary">chiA1</name>
    <name evidence="8" type="ORF">EH230_03585</name>
    <name evidence="9" type="ORF">FLACOL_02383</name>
</gene>
<dbReference type="EMBL" id="RQSM01000003">
    <property type="protein sequence ID" value="RVU90048.1"/>
    <property type="molecule type" value="Genomic_DNA"/>
</dbReference>
<dbReference type="Pfam" id="PF18962">
    <property type="entry name" value="Por_Secre_tail"/>
    <property type="match status" value="1"/>
</dbReference>
<dbReference type="Pfam" id="PF04231">
    <property type="entry name" value="Endonuclease_1"/>
    <property type="match status" value="1"/>
</dbReference>
<organism evidence="9 10">
    <name type="scientific">Flavobacterium columnare</name>
    <dbReference type="NCBI Taxonomy" id="996"/>
    <lineage>
        <taxon>Bacteria</taxon>
        <taxon>Pseudomonadati</taxon>
        <taxon>Bacteroidota</taxon>
        <taxon>Flavobacteriia</taxon>
        <taxon>Flavobacteriales</taxon>
        <taxon>Flavobacteriaceae</taxon>
        <taxon>Flavobacterium</taxon>
    </lineage>
</organism>
<evidence type="ECO:0000256" key="4">
    <source>
        <dbReference type="ARBA" id="ARBA00022801"/>
    </source>
</evidence>
<dbReference type="AlphaFoldDB" id="A0A2N9PDI2"/>
<evidence type="ECO:0000313" key="9">
    <source>
        <dbReference type="EMBL" id="SPE78367.1"/>
    </source>
</evidence>
<evidence type="ECO:0000259" key="6">
    <source>
        <dbReference type="PROSITE" id="PS50853"/>
    </source>
</evidence>
<dbReference type="GO" id="GO:0004518">
    <property type="term" value="F:nuclease activity"/>
    <property type="evidence" value="ECO:0007669"/>
    <property type="project" value="UniProtKB-KW"/>
</dbReference>
<feature type="domain" description="Fibronectin type-III" evidence="6">
    <location>
        <begin position="464"/>
        <end position="549"/>
    </location>
</feature>
<keyword evidence="2" id="KW-0540">Nuclease</keyword>
<keyword evidence="4 9" id="KW-0378">Hydrolase</keyword>
<reference evidence="9" key="1">
    <citation type="submission" date="2018-02" db="EMBL/GenBank/DDBJ databases">
        <authorList>
            <person name="Cohen D.B."/>
            <person name="Kent A.D."/>
        </authorList>
    </citation>
    <scope>NUCLEOTIDE SEQUENCE [LARGE SCALE GENOMIC DNA]</scope>
    <source>
        <strain evidence="9">CIP109753</strain>
    </source>
</reference>